<dbReference type="Proteomes" id="UP001497444">
    <property type="component" value="Chromosome 5"/>
</dbReference>
<organism evidence="1 2">
    <name type="scientific">Sphagnum jensenii</name>
    <dbReference type="NCBI Taxonomy" id="128206"/>
    <lineage>
        <taxon>Eukaryota</taxon>
        <taxon>Viridiplantae</taxon>
        <taxon>Streptophyta</taxon>
        <taxon>Embryophyta</taxon>
        <taxon>Bryophyta</taxon>
        <taxon>Sphagnophytina</taxon>
        <taxon>Sphagnopsida</taxon>
        <taxon>Sphagnales</taxon>
        <taxon>Sphagnaceae</taxon>
        <taxon>Sphagnum</taxon>
    </lineage>
</organism>
<evidence type="ECO:0000313" key="1">
    <source>
        <dbReference type="EMBL" id="CAK9274060.1"/>
    </source>
</evidence>
<name>A0ABP0X8Y6_9BRYO</name>
<dbReference type="EMBL" id="OZ020100">
    <property type="protein sequence ID" value="CAK9274060.1"/>
    <property type="molecule type" value="Genomic_DNA"/>
</dbReference>
<keyword evidence="2" id="KW-1185">Reference proteome</keyword>
<gene>
    <name evidence="1" type="ORF">CSSPJE1EN1_LOCUS19538</name>
</gene>
<accession>A0ABP0X8Y6</accession>
<protein>
    <submittedName>
        <fullName evidence="1">Uncharacterized protein</fullName>
    </submittedName>
</protein>
<proteinExistence type="predicted"/>
<evidence type="ECO:0000313" key="2">
    <source>
        <dbReference type="Proteomes" id="UP001497444"/>
    </source>
</evidence>
<reference evidence="1" key="1">
    <citation type="submission" date="2024-02" db="EMBL/GenBank/DDBJ databases">
        <authorList>
            <consortium name="ELIXIR-Norway"/>
            <consortium name="Elixir Norway"/>
        </authorList>
    </citation>
    <scope>NUCLEOTIDE SEQUENCE</scope>
</reference>
<sequence length="74" mass="8149">MNQSGVVLFKIRARPKSPSTYFTSVSLSRLHQLPTAGKRRRLVANLRCDHRGQSNGRGRAAEEDADAALAPNFV</sequence>